<proteinExistence type="predicted"/>
<reference evidence="4 5" key="1">
    <citation type="submission" date="2023-11" db="EMBL/GenBank/DDBJ databases">
        <authorList>
            <person name="Hedman E."/>
            <person name="Englund M."/>
            <person name="Stromberg M."/>
            <person name="Nyberg Akerstrom W."/>
            <person name="Nylinder S."/>
            <person name="Jareborg N."/>
            <person name="Kallberg Y."/>
            <person name="Kronander E."/>
        </authorList>
    </citation>
    <scope>NUCLEOTIDE SEQUENCE [LARGE SCALE GENOMIC DNA]</scope>
</reference>
<dbReference type="Proteomes" id="UP001314205">
    <property type="component" value="Unassembled WGS sequence"/>
</dbReference>
<feature type="compositionally biased region" description="Basic and acidic residues" evidence="3">
    <location>
        <begin position="413"/>
        <end position="426"/>
    </location>
</feature>
<keyword evidence="2" id="KW-0175">Coiled coil</keyword>
<feature type="coiled-coil region" evidence="2">
    <location>
        <begin position="354"/>
        <end position="385"/>
    </location>
</feature>
<dbReference type="InterPro" id="IPR019266">
    <property type="entry name" value="Ribosomal_mS27"/>
</dbReference>
<evidence type="ECO:0000313" key="4">
    <source>
        <dbReference type="EMBL" id="CAK1578301.1"/>
    </source>
</evidence>
<dbReference type="PANTHER" id="PTHR21393:SF0">
    <property type="entry name" value="SMALL RIBOSOMAL SUBUNIT PROTEIN MS27"/>
    <property type="match status" value="1"/>
</dbReference>
<evidence type="ECO:0000313" key="5">
    <source>
        <dbReference type="Proteomes" id="UP001314205"/>
    </source>
</evidence>
<feature type="region of interest" description="Disordered" evidence="3">
    <location>
        <begin position="413"/>
        <end position="438"/>
    </location>
</feature>
<protein>
    <recommendedName>
        <fullName evidence="6">28S ribosomal protein S27, mitochondrial</fullName>
    </recommendedName>
</protein>
<dbReference type="PANTHER" id="PTHR21393">
    <property type="entry name" value="MITOCHONDRIAL 28S RIBOSOMAL PROTEIN S27"/>
    <property type="match status" value="1"/>
</dbReference>
<evidence type="ECO:0008006" key="6">
    <source>
        <dbReference type="Google" id="ProtNLM"/>
    </source>
</evidence>
<keyword evidence="5" id="KW-1185">Reference proteome</keyword>
<sequence length="438" mass="51723">MFRPSSKYLLKNYCFLFRTHTRSFLTNEYKCEEAWDAQKSSSLLNTVNLNDFFTTLTQNYTSKGVISAIDVDVFANAIRDSTYLDELKELLHKLRMSAETGNMLDSTHHATIRNYIKFGNIQDLVNMLRDPLNYGIFLDNFTANILLDKLVTSKNYELAANVAALTMLQEEYSNEITCALSQYACYKYLTECSDNIIQEPVKEEDKKKEEIKIRVKFLRNPYYDDHFDIKEISILSGKTLAWISQQSNNNIDRNLQIIGWLYYKKYDQMLSFCEVLHKIKSFKIYNEVIELMQKQSDKTEEAKHIFDRCISLLNECSKAEIPLEESVKNLIENAINKTQKNDILMQQKLFEIWINTRENKLKEQLQRLERARRMEAINLKQKELEGEEQKLWFFENEDNIDLQIEEKEKLVDTTAKKKSEQNKLDENYIPPEILPKRK</sequence>
<evidence type="ECO:0000256" key="3">
    <source>
        <dbReference type="SAM" id="MobiDB-lite"/>
    </source>
</evidence>
<dbReference type="Pfam" id="PF10037">
    <property type="entry name" value="MRP-S27"/>
    <property type="match status" value="1"/>
</dbReference>
<comment type="subcellular location">
    <subcellularLocation>
        <location evidence="1">Mitochondrion</location>
    </subcellularLocation>
</comment>
<dbReference type="EMBL" id="CAVLGL010000001">
    <property type="protein sequence ID" value="CAK1578301.1"/>
    <property type="molecule type" value="Genomic_DNA"/>
</dbReference>
<comment type="caution">
    <text evidence="4">The sequence shown here is derived from an EMBL/GenBank/DDBJ whole genome shotgun (WGS) entry which is preliminary data.</text>
</comment>
<gene>
    <name evidence="4" type="ORF">PARMNEM_LOCUS395</name>
</gene>
<dbReference type="AlphaFoldDB" id="A0AAV1K586"/>
<evidence type="ECO:0000256" key="1">
    <source>
        <dbReference type="ARBA" id="ARBA00004173"/>
    </source>
</evidence>
<dbReference type="GO" id="GO:0005739">
    <property type="term" value="C:mitochondrion"/>
    <property type="evidence" value="ECO:0007669"/>
    <property type="project" value="UniProtKB-SubCell"/>
</dbReference>
<evidence type="ECO:0000256" key="2">
    <source>
        <dbReference type="SAM" id="Coils"/>
    </source>
</evidence>
<accession>A0AAV1K586</accession>
<organism evidence="4 5">
    <name type="scientific">Parnassius mnemosyne</name>
    <name type="common">clouded apollo</name>
    <dbReference type="NCBI Taxonomy" id="213953"/>
    <lineage>
        <taxon>Eukaryota</taxon>
        <taxon>Metazoa</taxon>
        <taxon>Ecdysozoa</taxon>
        <taxon>Arthropoda</taxon>
        <taxon>Hexapoda</taxon>
        <taxon>Insecta</taxon>
        <taxon>Pterygota</taxon>
        <taxon>Neoptera</taxon>
        <taxon>Endopterygota</taxon>
        <taxon>Lepidoptera</taxon>
        <taxon>Glossata</taxon>
        <taxon>Ditrysia</taxon>
        <taxon>Papilionoidea</taxon>
        <taxon>Papilionidae</taxon>
        <taxon>Parnassiinae</taxon>
        <taxon>Parnassini</taxon>
        <taxon>Parnassius</taxon>
        <taxon>Driopa</taxon>
    </lineage>
</organism>
<dbReference type="InterPro" id="IPR034913">
    <property type="entry name" value="mS27/PTCD2"/>
</dbReference>
<name>A0AAV1K586_9NEOP</name>